<dbReference type="PRINTS" id="PR00040">
    <property type="entry name" value="HTHMERR"/>
</dbReference>
<dbReference type="PROSITE" id="PS50937">
    <property type="entry name" value="HTH_MERR_2"/>
    <property type="match status" value="1"/>
</dbReference>
<evidence type="ECO:0000313" key="9">
    <source>
        <dbReference type="EMBL" id="SDJ51956.1"/>
    </source>
</evidence>
<evidence type="ECO:0000256" key="6">
    <source>
        <dbReference type="SAM" id="Coils"/>
    </source>
</evidence>
<keyword evidence="6" id="KW-0175">Coiled coil</keyword>
<dbReference type="STRING" id="555512.SAMN04487993_10404"/>
<dbReference type="SUPFAM" id="SSF46955">
    <property type="entry name" value="Putative DNA-binding domain"/>
    <property type="match status" value="1"/>
</dbReference>
<keyword evidence="2" id="KW-0963">Cytoplasm</keyword>
<dbReference type="InterPro" id="IPR011789">
    <property type="entry name" value="CueR"/>
</dbReference>
<dbReference type="OrthoDB" id="9802944at2"/>
<dbReference type="CDD" id="cd01108">
    <property type="entry name" value="HTH_CueR"/>
    <property type="match status" value="1"/>
</dbReference>
<accession>A0A1G8UDP3</accession>
<protein>
    <submittedName>
        <fullName evidence="9">Transcriptional regulator, MerR family</fullName>
    </submittedName>
</protein>
<dbReference type="GO" id="GO:0003677">
    <property type="term" value="F:DNA binding"/>
    <property type="evidence" value="ECO:0007669"/>
    <property type="project" value="UniProtKB-KW"/>
</dbReference>
<feature type="coiled-coil region" evidence="6">
    <location>
        <begin position="81"/>
        <end position="111"/>
    </location>
</feature>
<evidence type="ECO:0000256" key="5">
    <source>
        <dbReference type="ARBA" id="ARBA00023163"/>
    </source>
</evidence>
<evidence type="ECO:0000256" key="2">
    <source>
        <dbReference type="ARBA" id="ARBA00022490"/>
    </source>
</evidence>
<comment type="subcellular location">
    <subcellularLocation>
        <location evidence="1">Cytoplasm</location>
    </subcellularLocation>
</comment>
<sequence>MNIGDAATRSGVSAKMIRYYEQIGLIPPAARTASGYRSYGTSEVHMLRFIARARDLGFSIREITGLLDLWRNKDRRSADVKALAQARVRDLRDKIERMQDMADTLEDLANACAGNERPSCPILQRLETAEASGEDSPARPSRSGGFKDRGGS</sequence>
<dbReference type="PANTHER" id="PTHR30204">
    <property type="entry name" value="REDOX-CYCLING DRUG-SENSING TRANSCRIPTIONAL ACTIVATOR SOXR"/>
    <property type="match status" value="1"/>
</dbReference>
<dbReference type="Pfam" id="PF00376">
    <property type="entry name" value="MerR"/>
    <property type="match status" value="1"/>
</dbReference>
<organism evidence="9 10">
    <name type="scientific">Salipiger marinus</name>
    <dbReference type="NCBI Taxonomy" id="555512"/>
    <lineage>
        <taxon>Bacteria</taxon>
        <taxon>Pseudomonadati</taxon>
        <taxon>Pseudomonadota</taxon>
        <taxon>Alphaproteobacteria</taxon>
        <taxon>Rhodobacterales</taxon>
        <taxon>Roseobacteraceae</taxon>
        <taxon>Salipiger</taxon>
    </lineage>
</organism>
<feature type="domain" description="HTH merR-type" evidence="8">
    <location>
        <begin position="1"/>
        <end position="69"/>
    </location>
</feature>
<keyword evidence="4" id="KW-0238">DNA-binding</keyword>
<dbReference type="GO" id="GO:0003700">
    <property type="term" value="F:DNA-binding transcription factor activity"/>
    <property type="evidence" value="ECO:0007669"/>
    <property type="project" value="InterPro"/>
</dbReference>
<dbReference type="InterPro" id="IPR000551">
    <property type="entry name" value="MerR-type_HTH_dom"/>
</dbReference>
<keyword evidence="10" id="KW-1185">Reference proteome</keyword>
<evidence type="ECO:0000259" key="8">
    <source>
        <dbReference type="PROSITE" id="PS50937"/>
    </source>
</evidence>
<evidence type="ECO:0000256" key="3">
    <source>
        <dbReference type="ARBA" id="ARBA00023015"/>
    </source>
</evidence>
<proteinExistence type="predicted"/>
<dbReference type="SMART" id="SM00422">
    <property type="entry name" value="HTH_MERR"/>
    <property type="match status" value="1"/>
</dbReference>
<reference evidence="10" key="1">
    <citation type="submission" date="2016-10" db="EMBL/GenBank/DDBJ databases">
        <authorList>
            <person name="Varghese N."/>
            <person name="Submissions S."/>
        </authorList>
    </citation>
    <scope>NUCLEOTIDE SEQUENCE [LARGE SCALE GENOMIC DNA]</scope>
    <source>
        <strain evidence="10">DSM 26424</strain>
    </source>
</reference>
<dbReference type="AlphaFoldDB" id="A0A1G8UDP3"/>
<evidence type="ECO:0000313" key="10">
    <source>
        <dbReference type="Proteomes" id="UP000199093"/>
    </source>
</evidence>
<dbReference type="GO" id="GO:0045893">
    <property type="term" value="P:positive regulation of DNA-templated transcription"/>
    <property type="evidence" value="ECO:0007669"/>
    <property type="project" value="InterPro"/>
</dbReference>
<dbReference type="RefSeq" id="WP_089852204.1">
    <property type="nucleotide sequence ID" value="NZ_FNEJ01000040.1"/>
</dbReference>
<evidence type="ECO:0000256" key="1">
    <source>
        <dbReference type="ARBA" id="ARBA00004496"/>
    </source>
</evidence>
<dbReference type="NCBIfam" id="TIGR02044">
    <property type="entry name" value="CueR"/>
    <property type="match status" value="1"/>
</dbReference>
<dbReference type="Proteomes" id="UP000199093">
    <property type="component" value="Unassembled WGS sequence"/>
</dbReference>
<keyword evidence="5" id="KW-0804">Transcription</keyword>
<dbReference type="PANTHER" id="PTHR30204:SF94">
    <property type="entry name" value="HEAVY METAL-DEPENDENT TRANSCRIPTIONAL REGULATOR HI_0293-RELATED"/>
    <property type="match status" value="1"/>
</dbReference>
<dbReference type="InterPro" id="IPR015358">
    <property type="entry name" value="Tscrpt_reg_MerR_DNA-bd"/>
</dbReference>
<dbReference type="Pfam" id="PF09278">
    <property type="entry name" value="MerR-DNA-bind"/>
    <property type="match status" value="1"/>
</dbReference>
<dbReference type="PROSITE" id="PS00552">
    <property type="entry name" value="HTH_MERR_1"/>
    <property type="match status" value="1"/>
</dbReference>
<keyword evidence="3" id="KW-0805">Transcription regulation</keyword>
<dbReference type="GO" id="GO:0005737">
    <property type="term" value="C:cytoplasm"/>
    <property type="evidence" value="ECO:0007669"/>
    <property type="project" value="UniProtKB-SubCell"/>
</dbReference>
<dbReference type="EMBL" id="FNEJ01000040">
    <property type="protein sequence ID" value="SDJ51956.1"/>
    <property type="molecule type" value="Genomic_DNA"/>
</dbReference>
<gene>
    <name evidence="9" type="ORF">SAMN04487993_10404</name>
</gene>
<name>A0A1G8UDP3_9RHOB</name>
<dbReference type="GO" id="GO:0005507">
    <property type="term" value="F:copper ion binding"/>
    <property type="evidence" value="ECO:0007669"/>
    <property type="project" value="InterPro"/>
</dbReference>
<feature type="region of interest" description="Disordered" evidence="7">
    <location>
        <begin position="129"/>
        <end position="152"/>
    </location>
</feature>
<dbReference type="Gene3D" id="1.10.1660.10">
    <property type="match status" value="1"/>
</dbReference>
<evidence type="ECO:0000256" key="4">
    <source>
        <dbReference type="ARBA" id="ARBA00023125"/>
    </source>
</evidence>
<dbReference type="InterPro" id="IPR009061">
    <property type="entry name" value="DNA-bd_dom_put_sf"/>
</dbReference>
<evidence type="ECO:0000256" key="7">
    <source>
        <dbReference type="SAM" id="MobiDB-lite"/>
    </source>
</evidence>
<dbReference type="InterPro" id="IPR047057">
    <property type="entry name" value="MerR_fam"/>
</dbReference>